<sequence>MAAVQNLRDIILSPGCAVAPGAYDA</sequence>
<feature type="non-terminal residue" evidence="1">
    <location>
        <position position="25"/>
    </location>
</feature>
<evidence type="ECO:0000313" key="1">
    <source>
        <dbReference type="EMBL" id="SVC39020.1"/>
    </source>
</evidence>
<reference evidence="1" key="1">
    <citation type="submission" date="2018-05" db="EMBL/GenBank/DDBJ databases">
        <authorList>
            <person name="Lanie J.A."/>
            <person name="Ng W.-L."/>
            <person name="Kazmierczak K.M."/>
            <person name="Andrzejewski T.M."/>
            <person name="Davidsen T.M."/>
            <person name="Wayne K.J."/>
            <person name="Tettelin H."/>
            <person name="Glass J.I."/>
            <person name="Rusch D."/>
            <person name="Podicherti R."/>
            <person name="Tsui H.-C.T."/>
            <person name="Winkler M.E."/>
        </authorList>
    </citation>
    <scope>NUCLEOTIDE SEQUENCE</scope>
</reference>
<proteinExistence type="predicted"/>
<organism evidence="1">
    <name type="scientific">marine metagenome</name>
    <dbReference type="NCBI Taxonomy" id="408172"/>
    <lineage>
        <taxon>unclassified sequences</taxon>
        <taxon>metagenomes</taxon>
        <taxon>ecological metagenomes</taxon>
    </lineage>
</organism>
<gene>
    <name evidence="1" type="ORF">METZ01_LOCUS291874</name>
</gene>
<accession>A0A382LQY4</accession>
<dbReference type="AlphaFoldDB" id="A0A382LQY4"/>
<name>A0A382LQY4_9ZZZZ</name>
<protein>
    <submittedName>
        <fullName evidence="1">Uncharacterized protein</fullName>
    </submittedName>
</protein>
<dbReference type="EMBL" id="UINC01088622">
    <property type="protein sequence ID" value="SVC39020.1"/>
    <property type="molecule type" value="Genomic_DNA"/>
</dbReference>